<name>A0A0A0LP66_CUCSA</name>
<dbReference type="EMBL" id="CM002923">
    <property type="protein sequence ID" value="KGN62824.1"/>
    <property type="molecule type" value="Genomic_DNA"/>
</dbReference>
<keyword evidence="2" id="KW-1133">Transmembrane helix</keyword>
<reference evidence="3 4" key="4">
    <citation type="journal article" date="2011" name="BMC Genomics">
        <title>RNA-Seq improves annotation of protein-coding genes in the cucumber genome.</title>
        <authorList>
            <person name="Li Z."/>
            <person name="Zhang Z."/>
            <person name="Yan P."/>
            <person name="Huang S."/>
            <person name="Fei Z."/>
            <person name="Lin K."/>
        </authorList>
    </citation>
    <scope>NUCLEOTIDE SEQUENCE [LARGE SCALE GENOMIC DNA]</scope>
    <source>
        <strain evidence="4">cv. 9930</strain>
    </source>
</reference>
<dbReference type="PANTHER" id="PTHR11654">
    <property type="entry name" value="OLIGOPEPTIDE TRANSPORTER-RELATED"/>
    <property type="match status" value="1"/>
</dbReference>
<accession>A0A0A0LP66</accession>
<dbReference type="InterPro" id="IPR036259">
    <property type="entry name" value="MFS_trans_sf"/>
</dbReference>
<feature type="region of interest" description="Disordered" evidence="1">
    <location>
        <begin position="75"/>
        <end position="95"/>
    </location>
</feature>
<dbReference type="Gramene" id="KGN62824">
    <property type="protein sequence ID" value="KGN62824"/>
    <property type="gene ID" value="Csa_2G374660"/>
</dbReference>
<keyword evidence="4" id="KW-1185">Reference proteome</keyword>
<evidence type="ECO:0000313" key="3">
    <source>
        <dbReference type="EMBL" id="KGN62824.1"/>
    </source>
</evidence>
<evidence type="ECO:0000256" key="1">
    <source>
        <dbReference type="SAM" id="MobiDB-lite"/>
    </source>
</evidence>
<proteinExistence type="predicted"/>
<dbReference type="Gene3D" id="1.20.1250.20">
    <property type="entry name" value="MFS general substrate transporter like domains"/>
    <property type="match status" value="1"/>
</dbReference>
<dbReference type="AlphaFoldDB" id="A0A0A0LP66"/>
<feature type="transmembrane region" description="Helical" evidence="2">
    <location>
        <begin position="51"/>
        <end position="69"/>
    </location>
</feature>
<dbReference type="eggNOG" id="KOG1237">
    <property type="taxonomic scope" value="Eukaryota"/>
</dbReference>
<reference evidence="3 4" key="2">
    <citation type="journal article" date="2009" name="PLoS ONE">
        <title>An integrated genetic and cytogenetic map of the cucumber genome.</title>
        <authorList>
            <person name="Ren Y."/>
            <person name="Zhang Z."/>
            <person name="Liu J."/>
            <person name="Staub J.E."/>
            <person name="Han Y."/>
            <person name="Cheng Z."/>
            <person name="Li X."/>
            <person name="Lu J."/>
            <person name="Miao H."/>
            <person name="Kang H."/>
            <person name="Xie B."/>
            <person name="Gu X."/>
            <person name="Wang X."/>
            <person name="Du Y."/>
            <person name="Jin W."/>
            <person name="Huang S."/>
        </authorList>
    </citation>
    <scope>NUCLEOTIDE SEQUENCE [LARGE SCALE GENOMIC DNA]</scope>
    <source>
        <strain evidence="4">cv. 9930</strain>
    </source>
</reference>
<keyword evidence="2" id="KW-0472">Membrane</keyword>
<gene>
    <name evidence="3" type="ORF">Csa_2G374660</name>
</gene>
<organism evidence="3 4">
    <name type="scientific">Cucumis sativus</name>
    <name type="common">Cucumber</name>
    <dbReference type="NCBI Taxonomy" id="3659"/>
    <lineage>
        <taxon>Eukaryota</taxon>
        <taxon>Viridiplantae</taxon>
        <taxon>Streptophyta</taxon>
        <taxon>Embryophyta</taxon>
        <taxon>Tracheophyta</taxon>
        <taxon>Spermatophyta</taxon>
        <taxon>Magnoliopsida</taxon>
        <taxon>eudicotyledons</taxon>
        <taxon>Gunneridae</taxon>
        <taxon>Pentapetalae</taxon>
        <taxon>rosids</taxon>
        <taxon>fabids</taxon>
        <taxon>Cucurbitales</taxon>
        <taxon>Cucurbitaceae</taxon>
        <taxon>Benincaseae</taxon>
        <taxon>Cucumis</taxon>
    </lineage>
</organism>
<reference evidence="3 4" key="3">
    <citation type="journal article" date="2010" name="BMC Genomics">
        <title>Transcriptome sequencing and comparative analysis of cucumber flowers with different sex types.</title>
        <authorList>
            <person name="Guo S."/>
            <person name="Zheng Y."/>
            <person name="Joung J.G."/>
            <person name="Liu S."/>
            <person name="Zhang Z."/>
            <person name="Crasta O.R."/>
            <person name="Sobral B.W."/>
            <person name="Xu Y."/>
            <person name="Huang S."/>
            <person name="Fei Z."/>
        </authorList>
    </citation>
    <scope>NUCLEOTIDE SEQUENCE [LARGE SCALE GENOMIC DNA]</scope>
    <source>
        <strain evidence="4">cv. 9930</strain>
    </source>
</reference>
<sequence length="95" mass="10424">MSSVAISLLGLSSCAGNLAASFIMTTVDNFSKTIGVKSWVSSNINEGHNDYYYWLLFGLLVANFFYYLACNNSYGPSKEESEGRSNAEDNNKTVN</sequence>
<dbReference type="STRING" id="3659.A0A0A0LP66"/>
<feature type="compositionally biased region" description="Basic and acidic residues" evidence="1">
    <location>
        <begin position="77"/>
        <end position="95"/>
    </location>
</feature>
<evidence type="ECO:0000256" key="2">
    <source>
        <dbReference type="SAM" id="Phobius"/>
    </source>
</evidence>
<reference evidence="3 4" key="1">
    <citation type="journal article" date="2009" name="Nat. Genet.">
        <title>The genome of the cucumber, Cucumis sativus L.</title>
        <authorList>
            <person name="Huang S."/>
            <person name="Li R."/>
            <person name="Zhang Z."/>
            <person name="Li L."/>
            <person name="Gu X."/>
            <person name="Fan W."/>
            <person name="Lucas W.J."/>
            <person name="Wang X."/>
            <person name="Xie B."/>
            <person name="Ni P."/>
            <person name="Ren Y."/>
            <person name="Zhu H."/>
            <person name="Li J."/>
            <person name="Lin K."/>
            <person name="Jin W."/>
            <person name="Fei Z."/>
            <person name="Li G."/>
            <person name="Staub J."/>
            <person name="Kilian A."/>
            <person name="van der Vossen E.A."/>
            <person name="Wu Y."/>
            <person name="Guo J."/>
            <person name="He J."/>
            <person name="Jia Z."/>
            <person name="Ren Y."/>
            <person name="Tian G."/>
            <person name="Lu Y."/>
            <person name="Ruan J."/>
            <person name="Qian W."/>
            <person name="Wang M."/>
            <person name="Huang Q."/>
            <person name="Li B."/>
            <person name="Xuan Z."/>
            <person name="Cao J."/>
            <person name="Asan"/>
            <person name="Wu Z."/>
            <person name="Zhang J."/>
            <person name="Cai Q."/>
            <person name="Bai Y."/>
            <person name="Zhao B."/>
            <person name="Han Y."/>
            <person name="Li Y."/>
            <person name="Li X."/>
            <person name="Wang S."/>
            <person name="Shi Q."/>
            <person name="Liu S."/>
            <person name="Cho W.K."/>
            <person name="Kim J.Y."/>
            <person name="Xu Y."/>
            <person name="Heller-Uszynska K."/>
            <person name="Miao H."/>
            <person name="Cheng Z."/>
            <person name="Zhang S."/>
            <person name="Wu J."/>
            <person name="Yang Y."/>
            <person name="Kang H."/>
            <person name="Li M."/>
            <person name="Liang H."/>
            <person name="Ren X."/>
            <person name="Shi Z."/>
            <person name="Wen M."/>
            <person name="Jian M."/>
            <person name="Yang H."/>
            <person name="Zhang G."/>
            <person name="Yang Z."/>
            <person name="Chen R."/>
            <person name="Liu S."/>
            <person name="Li J."/>
            <person name="Ma L."/>
            <person name="Liu H."/>
            <person name="Zhou Y."/>
            <person name="Zhao J."/>
            <person name="Fang X."/>
            <person name="Li G."/>
            <person name="Fang L."/>
            <person name="Li Y."/>
            <person name="Liu D."/>
            <person name="Zheng H."/>
            <person name="Zhang Y."/>
            <person name="Qin N."/>
            <person name="Li Z."/>
            <person name="Yang G."/>
            <person name="Yang S."/>
            <person name="Bolund L."/>
            <person name="Kristiansen K."/>
            <person name="Zheng H."/>
            <person name="Li S."/>
            <person name="Zhang X."/>
            <person name="Yang H."/>
            <person name="Wang J."/>
            <person name="Sun R."/>
            <person name="Zhang B."/>
            <person name="Jiang S."/>
            <person name="Wang J."/>
            <person name="Du Y."/>
            <person name="Li S."/>
        </authorList>
    </citation>
    <scope>NUCLEOTIDE SEQUENCE [LARGE SCALE GENOMIC DNA]</scope>
    <source>
        <strain evidence="4">cv. 9930</strain>
    </source>
</reference>
<keyword evidence="2" id="KW-0812">Transmembrane</keyword>
<protein>
    <submittedName>
        <fullName evidence="3">Uncharacterized protein</fullName>
    </submittedName>
</protein>
<evidence type="ECO:0000313" key="4">
    <source>
        <dbReference type="Proteomes" id="UP000029981"/>
    </source>
</evidence>
<dbReference type="Proteomes" id="UP000029981">
    <property type="component" value="Chromosome 2"/>
</dbReference>